<dbReference type="Gene3D" id="1.10.10.10">
    <property type="entry name" value="Winged helix-like DNA-binding domain superfamily/Winged helix DNA-binding domain"/>
    <property type="match status" value="1"/>
</dbReference>
<gene>
    <name evidence="6" type="ORF">SAMN04490355_11042</name>
</gene>
<dbReference type="Gene3D" id="3.40.190.290">
    <property type="match status" value="1"/>
</dbReference>
<keyword evidence="7" id="KW-1185">Reference proteome</keyword>
<dbReference type="GO" id="GO:0000976">
    <property type="term" value="F:transcription cis-regulatory region binding"/>
    <property type="evidence" value="ECO:0007669"/>
    <property type="project" value="TreeGrafter"/>
</dbReference>
<keyword evidence="3 6" id="KW-0238">DNA-binding</keyword>
<evidence type="ECO:0000256" key="1">
    <source>
        <dbReference type="ARBA" id="ARBA00009437"/>
    </source>
</evidence>
<dbReference type="PRINTS" id="PR00039">
    <property type="entry name" value="HTHLYSR"/>
</dbReference>
<dbReference type="EMBL" id="FOTS01000104">
    <property type="protein sequence ID" value="SFM39805.1"/>
    <property type="molecule type" value="Genomic_DNA"/>
</dbReference>
<dbReference type="Pfam" id="PF00126">
    <property type="entry name" value="HTH_1"/>
    <property type="match status" value="1"/>
</dbReference>
<dbReference type="InterPro" id="IPR005119">
    <property type="entry name" value="LysR_subst-bd"/>
</dbReference>
<evidence type="ECO:0000256" key="3">
    <source>
        <dbReference type="ARBA" id="ARBA00023125"/>
    </source>
</evidence>
<evidence type="ECO:0000259" key="5">
    <source>
        <dbReference type="PROSITE" id="PS50931"/>
    </source>
</evidence>
<organism evidence="6 7">
    <name type="scientific">Pelosinus propionicus DSM 13327</name>
    <dbReference type="NCBI Taxonomy" id="1123291"/>
    <lineage>
        <taxon>Bacteria</taxon>
        <taxon>Bacillati</taxon>
        <taxon>Bacillota</taxon>
        <taxon>Negativicutes</taxon>
        <taxon>Selenomonadales</taxon>
        <taxon>Sporomusaceae</taxon>
        <taxon>Pelosinus</taxon>
    </lineage>
</organism>
<dbReference type="Pfam" id="PF03466">
    <property type="entry name" value="LysR_substrate"/>
    <property type="match status" value="1"/>
</dbReference>
<dbReference type="FunFam" id="1.10.10.10:FF:000001">
    <property type="entry name" value="LysR family transcriptional regulator"/>
    <property type="match status" value="1"/>
</dbReference>
<protein>
    <submittedName>
        <fullName evidence="6">DNA-binding transcriptional regulator, LysR family</fullName>
    </submittedName>
</protein>
<dbReference type="OrthoDB" id="9778774at2"/>
<reference evidence="7" key="1">
    <citation type="submission" date="2016-10" db="EMBL/GenBank/DDBJ databases">
        <authorList>
            <person name="Varghese N."/>
            <person name="Submissions S."/>
        </authorList>
    </citation>
    <scope>NUCLEOTIDE SEQUENCE [LARGE SCALE GENOMIC DNA]</scope>
    <source>
        <strain evidence="7">DSM 13327</strain>
    </source>
</reference>
<dbReference type="PANTHER" id="PTHR30126">
    <property type="entry name" value="HTH-TYPE TRANSCRIPTIONAL REGULATOR"/>
    <property type="match status" value="1"/>
</dbReference>
<dbReference type="PANTHER" id="PTHR30126:SF64">
    <property type="entry name" value="HTH-TYPE TRANSCRIPTIONAL REGULATOR CITR"/>
    <property type="match status" value="1"/>
</dbReference>
<dbReference type="AlphaFoldDB" id="A0A1I4QJC6"/>
<dbReference type="Proteomes" id="UP000199520">
    <property type="component" value="Unassembled WGS sequence"/>
</dbReference>
<dbReference type="SUPFAM" id="SSF53850">
    <property type="entry name" value="Periplasmic binding protein-like II"/>
    <property type="match status" value="1"/>
</dbReference>
<dbReference type="RefSeq" id="WP_090944841.1">
    <property type="nucleotide sequence ID" value="NZ_FOTS01000104.1"/>
</dbReference>
<accession>A0A1I4QJC6</accession>
<dbReference type="GO" id="GO:0003700">
    <property type="term" value="F:DNA-binding transcription factor activity"/>
    <property type="evidence" value="ECO:0007669"/>
    <property type="project" value="InterPro"/>
</dbReference>
<evidence type="ECO:0000313" key="6">
    <source>
        <dbReference type="EMBL" id="SFM39805.1"/>
    </source>
</evidence>
<dbReference type="InterPro" id="IPR036388">
    <property type="entry name" value="WH-like_DNA-bd_sf"/>
</dbReference>
<dbReference type="STRING" id="1123291.SAMN04490355_11042"/>
<keyword evidence="2" id="KW-0805">Transcription regulation</keyword>
<feature type="domain" description="HTH lysR-type" evidence="5">
    <location>
        <begin position="3"/>
        <end position="60"/>
    </location>
</feature>
<dbReference type="CDD" id="cd05466">
    <property type="entry name" value="PBP2_LTTR_substrate"/>
    <property type="match status" value="1"/>
</dbReference>
<keyword evidence="4" id="KW-0804">Transcription</keyword>
<dbReference type="PROSITE" id="PS50931">
    <property type="entry name" value="HTH_LYSR"/>
    <property type="match status" value="1"/>
</dbReference>
<dbReference type="SUPFAM" id="SSF46785">
    <property type="entry name" value="Winged helix' DNA-binding domain"/>
    <property type="match status" value="1"/>
</dbReference>
<comment type="similarity">
    <text evidence="1">Belongs to the LysR transcriptional regulatory family.</text>
</comment>
<sequence length="294" mass="32939">MNVNLELYRVFYVVASTGSISKAAKELFTSQPAVSQSIKVLEHKLGGQLFIRTPKGVKLTVEGDVLFKYIEQGYSFFKTAEQKFLEMQNLQAGQLRIGVSDTLCKYYLISYLEKYTAAYPEIKIHVTNQTTFEIIDLLKGGKIDLGVINLPIKDDCSLELTQTLKIQDCFIVGKKFKHLSGLPISLKKLVEYPMVLLEKDSNSRNFIDNYAEANGIKLVPEIELGTVDLLVEFAKKGLGISCVIKDFIKEELASEEIFEVTVQEKIPQRTIGVAQLKGTPVSTAVKKFIEVLIN</sequence>
<evidence type="ECO:0000256" key="4">
    <source>
        <dbReference type="ARBA" id="ARBA00023163"/>
    </source>
</evidence>
<dbReference type="InterPro" id="IPR036390">
    <property type="entry name" value="WH_DNA-bd_sf"/>
</dbReference>
<proteinExistence type="inferred from homology"/>
<dbReference type="InterPro" id="IPR000847">
    <property type="entry name" value="LysR_HTH_N"/>
</dbReference>
<evidence type="ECO:0000313" key="7">
    <source>
        <dbReference type="Proteomes" id="UP000199520"/>
    </source>
</evidence>
<name>A0A1I4QJC6_9FIRM</name>
<evidence type="ECO:0000256" key="2">
    <source>
        <dbReference type="ARBA" id="ARBA00023015"/>
    </source>
</evidence>